<keyword evidence="3" id="KW-0808">Transferase</keyword>
<evidence type="ECO:0000313" key="7">
    <source>
        <dbReference type="EMBL" id="ODP29320.1"/>
    </source>
</evidence>
<reference evidence="7 8" key="1">
    <citation type="submission" date="2016-08" db="EMBL/GenBank/DDBJ databases">
        <title>Genome sequencing of Paenibacillus sp. TI45-13ar, isolated from Korean traditional nuruk.</title>
        <authorList>
            <person name="Kim S.-J."/>
        </authorList>
    </citation>
    <scope>NUCLEOTIDE SEQUENCE [LARGE SCALE GENOMIC DNA]</scope>
    <source>
        <strain evidence="7 8">TI45-13ar</strain>
    </source>
</reference>
<comment type="catalytic activity">
    <reaction evidence="5">
        <text>glycyl-tRNA(Gly) + acetyl-CoA = N-acetylglycyl-tRNA(Gly) + CoA + H(+)</text>
        <dbReference type="Rhea" id="RHEA:81867"/>
        <dbReference type="Rhea" id="RHEA-COMP:9683"/>
        <dbReference type="Rhea" id="RHEA-COMP:19766"/>
        <dbReference type="ChEBI" id="CHEBI:15378"/>
        <dbReference type="ChEBI" id="CHEBI:57287"/>
        <dbReference type="ChEBI" id="CHEBI:57288"/>
        <dbReference type="ChEBI" id="CHEBI:78522"/>
        <dbReference type="ChEBI" id="CHEBI:232036"/>
    </reaction>
</comment>
<feature type="domain" description="N-acetyltransferase" evidence="6">
    <location>
        <begin position="12"/>
        <end position="177"/>
    </location>
</feature>
<keyword evidence="4" id="KW-0012">Acyltransferase</keyword>
<dbReference type="STRING" id="1886670.PTI45_01329"/>
<organism evidence="7 8">
    <name type="scientific">Paenibacillus nuruki</name>
    <dbReference type="NCBI Taxonomy" id="1886670"/>
    <lineage>
        <taxon>Bacteria</taxon>
        <taxon>Bacillati</taxon>
        <taxon>Bacillota</taxon>
        <taxon>Bacilli</taxon>
        <taxon>Bacillales</taxon>
        <taxon>Paenibacillaceae</taxon>
        <taxon>Paenibacillus</taxon>
    </lineage>
</organism>
<dbReference type="PANTHER" id="PTHR36449">
    <property type="entry name" value="ACETYLTRANSFERASE-RELATED"/>
    <property type="match status" value="1"/>
</dbReference>
<dbReference type="SUPFAM" id="SSF55729">
    <property type="entry name" value="Acyl-CoA N-acyltransferases (Nat)"/>
    <property type="match status" value="1"/>
</dbReference>
<dbReference type="CDD" id="cd04301">
    <property type="entry name" value="NAT_SF"/>
    <property type="match status" value="1"/>
</dbReference>
<dbReference type="GO" id="GO:0016747">
    <property type="term" value="F:acyltransferase activity, transferring groups other than amino-acyl groups"/>
    <property type="evidence" value="ECO:0007669"/>
    <property type="project" value="InterPro"/>
</dbReference>
<evidence type="ECO:0000256" key="2">
    <source>
        <dbReference type="ARBA" id="ARBA00022649"/>
    </source>
</evidence>
<dbReference type="InterPro" id="IPR000182">
    <property type="entry name" value="GNAT_dom"/>
</dbReference>
<dbReference type="Gene3D" id="3.40.630.30">
    <property type="match status" value="1"/>
</dbReference>
<dbReference type="Proteomes" id="UP000094578">
    <property type="component" value="Unassembled WGS sequence"/>
</dbReference>
<dbReference type="InterPro" id="IPR016181">
    <property type="entry name" value="Acyl_CoA_acyltransferase"/>
</dbReference>
<evidence type="ECO:0000256" key="5">
    <source>
        <dbReference type="ARBA" id="ARBA00049880"/>
    </source>
</evidence>
<keyword evidence="8" id="KW-1185">Reference proteome</keyword>
<dbReference type="AlphaFoldDB" id="A0A1E3L8M6"/>
<evidence type="ECO:0000256" key="1">
    <source>
        <dbReference type="ARBA" id="ARBA00022491"/>
    </source>
</evidence>
<evidence type="ECO:0000256" key="4">
    <source>
        <dbReference type="ARBA" id="ARBA00023315"/>
    </source>
</evidence>
<accession>A0A1E3L8M6</accession>
<gene>
    <name evidence="7" type="ORF">PTI45_01329</name>
</gene>
<keyword evidence="2" id="KW-1277">Toxin-antitoxin system</keyword>
<dbReference type="PANTHER" id="PTHR36449:SF1">
    <property type="entry name" value="ACETYLTRANSFERASE"/>
    <property type="match status" value="1"/>
</dbReference>
<dbReference type="PROSITE" id="PS51186">
    <property type="entry name" value="GNAT"/>
    <property type="match status" value="1"/>
</dbReference>
<keyword evidence="1" id="KW-0678">Repressor</keyword>
<dbReference type="EMBL" id="MDER01000031">
    <property type="protein sequence ID" value="ODP29320.1"/>
    <property type="molecule type" value="Genomic_DNA"/>
</dbReference>
<proteinExistence type="predicted"/>
<evidence type="ECO:0000313" key="8">
    <source>
        <dbReference type="Proteomes" id="UP000094578"/>
    </source>
</evidence>
<name>A0A1E3L8M6_9BACL</name>
<sequence>MNDYLIPNNRPLEHRIISIEDLPHLRNFSCGNHSMDFFLQAEAYPSHIVRDSSTTLVFYQNQIIGYYTLQHTPLSSLINDPDISKEQLVLDIARLAVHKNFQNKGIGIKIVNHILHMAIQLNERYIVLDALKEKWTWYRDHFKFESLFEVDFINGSSFVTMFMDLYDQDLIKQYYDE</sequence>
<dbReference type="RefSeq" id="WP_069326753.1">
    <property type="nucleotide sequence ID" value="NZ_MDER01000031.1"/>
</dbReference>
<comment type="caution">
    <text evidence="7">The sequence shown here is derived from an EMBL/GenBank/DDBJ whole genome shotgun (WGS) entry which is preliminary data.</text>
</comment>
<evidence type="ECO:0000256" key="3">
    <source>
        <dbReference type="ARBA" id="ARBA00022679"/>
    </source>
</evidence>
<protein>
    <recommendedName>
        <fullName evidence="6">N-acetyltransferase domain-containing protein</fullName>
    </recommendedName>
</protein>
<dbReference type="Pfam" id="PF00583">
    <property type="entry name" value="Acetyltransf_1"/>
    <property type="match status" value="1"/>
</dbReference>
<evidence type="ECO:0000259" key="6">
    <source>
        <dbReference type="PROSITE" id="PS51186"/>
    </source>
</evidence>